<accession>A0AAQ3Q6Z5</accession>
<organism evidence="2 3">
    <name type="scientific">Canna indica</name>
    <name type="common">Indian-shot</name>
    <dbReference type="NCBI Taxonomy" id="4628"/>
    <lineage>
        <taxon>Eukaryota</taxon>
        <taxon>Viridiplantae</taxon>
        <taxon>Streptophyta</taxon>
        <taxon>Embryophyta</taxon>
        <taxon>Tracheophyta</taxon>
        <taxon>Spermatophyta</taxon>
        <taxon>Magnoliopsida</taxon>
        <taxon>Liliopsida</taxon>
        <taxon>Zingiberales</taxon>
        <taxon>Cannaceae</taxon>
        <taxon>Canna</taxon>
    </lineage>
</organism>
<gene>
    <name evidence="2" type="ORF">Cni_G07542</name>
</gene>
<reference evidence="2 3" key="1">
    <citation type="submission" date="2023-10" db="EMBL/GenBank/DDBJ databases">
        <title>Chromosome-scale genome assembly provides insights into flower coloration mechanisms of Canna indica.</title>
        <authorList>
            <person name="Li C."/>
        </authorList>
    </citation>
    <scope>NUCLEOTIDE SEQUENCE [LARGE SCALE GENOMIC DNA]</scope>
    <source>
        <tissue evidence="2">Flower</tissue>
    </source>
</reference>
<sequence length="247" mass="27879">MLKGKILKSGSWLISTLYCSPSPFVCNRCCSGRNLSMSMLCVFLRNACVLMNTGVLVGMSSLMTLVALMNSWGMMNGPFGCMRKPFLSLYKSISLLLNHYVLIPSVSEPITELRAQDMEIAEPKLAKRDHRGLWSCFHLKTQRRVTAAETMEVLRTGRVISTEEEEEVNGVVRVKVVMSRQELKQMLALMRHKRGDAADRHRVLAAAGAQGFEKSLHALRRRHMKRVESMKGRSVWIPALQSIPEEN</sequence>
<feature type="transmembrane region" description="Helical" evidence="1">
    <location>
        <begin position="43"/>
        <end position="69"/>
    </location>
</feature>
<dbReference type="EMBL" id="CP136891">
    <property type="protein sequence ID" value="WOK98830.1"/>
    <property type="molecule type" value="Genomic_DNA"/>
</dbReference>
<proteinExistence type="predicted"/>
<evidence type="ECO:0000313" key="2">
    <source>
        <dbReference type="EMBL" id="WOK98830.1"/>
    </source>
</evidence>
<protein>
    <submittedName>
        <fullName evidence="2">Uncharacterized protein</fullName>
    </submittedName>
</protein>
<evidence type="ECO:0000313" key="3">
    <source>
        <dbReference type="Proteomes" id="UP001327560"/>
    </source>
</evidence>
<name>A0AAQ3Q6Z5_9LILI</name>
<keyword evidence="3" id="KW-1185">Reference proteome</keyword>
<keyword evidence="1" id="KW-0472">Membrane</keyword>
<keyword evidence="1" id="KW-1133">Transmembrane helix</keyword>
<evidence type="ECO:0000256" key="1">
    <source>
        <dbReference type="SAM" id="Phobius"/>
    </source>
</evidence>
<keyword evidence="1" id="KW-0812">Transmembrane</keyword>
<dbReference type="AlphaFoldDB" id="A0AAQ3Q6Z5"/>
<dbReference type="Proteomes" id="UP001327560">
    <property type="component" value="Chromosome 2"/>
</dbReference>